<sequence>MIRHDDLIDKVRSYEPNLDPMVLGEAYTFSMSRHSAQRRASGAPYFSHPAEVAVILADLRLDVASIITALLHDTVEDGVAELHEIESQFGPIVAKLVDGVTKLGKLELGRDTTFQ</sequence>
<dbReference type="GO" id="GO:0008893">
    <property type="term" value="F:guanosine-3',5'-bis(diphosphate) 3'-diphosphatase activity"/>
    <property type="evidence" value="ECO:0007669"/>
    <property type="project" value="TreeGrafter"/>
</dbReference>
<dbReference type="GO" id="GO:0008728">
    <property type="term" value="F:GTP diphosphokinase activity"/>
    <property type="evidence" value="ECO:0007669"/>
    <property type="project" value="TreeGrafter"/>
</dbReference>
<dbReference type="GO" id="GO:0015969">
    <property type="term" value="P:guanosine tetraphosphate metabolic process"/>
    <property type="evidence" value="ECO:0007669"/>
    <property type="project" value="TreeGrafter"/>
</dbReference>
<name>A0A383ERG1_9ZZZZ</name>
<dbReference type="Gene3D" id="1.10.3210.10">
    <property type="entry name" value="Hypothetical protein af1432"/>
    <property type="match status" value="1"/>
</dbReference>
<organism evidence="1">
    <name type="scientific">marine metagenome</name>
    <dbReference type="NCBI Taxonomy" id="408172"/>
    <lineage>
        <taxon>unclassified sequences</taxon>
        <taxon>metagenomes</taxon>
        <taxon>ecological metagenomes</taxon>
    </lineage>
</organism>
<dbReference type="AlphaFoldDB" id="A0A383ERG1"/>
<protein>
    <recommendedName>
        <fullName evidence="2">HD domain-containing protein</fullName>
    </recommendedName>
</protein>
<evidence type="ECO:0008006" key="2">
    <source>
        <dbReference type="Google" id="ProtNLM"/>
    </source>
</evidence>
<proteinExistence type="predicted"/>
<dbReference type="GO" id="GO:0005886">
    <property type="term" value="C:plasma membrane"/>
    <property type="evidence" value="ECO:0007669"/>
    <property type="project" value="TreeGrafter"/>
</dbReference>
<gene>
    <name evidence="1" type="ORF">METZ01_LOCUS512340</name>
</gene>
<accession>A0A383ERG1</accession>
<feature type="non-terminal residue" evidence="1">
    <location>
        <position position="115"/>
    </location>
</feature>
<dbReference type="SUPFAM" id="SSF109604">
    <property type="entry name" value="HD-domain/PDEase-like"/>
    <property type="match status" value="1"/>
</dbReference>
<dbReference type="Pfam" id="PF13328">
    <property type="entry name" value="HD_4"/>
    <property type="match status" value="1"/>
</dbReference>
<evidence type="ECO:0000313" key="1">
    <source>
        <dbReference type="EMBL" id="SVE59486.1"/>
    </source>
</evidence>
<dbReference type="GO" id="GO:0042594">
    <property type="term" value="P:response to starvation"/>
    <property type="evidence" value="ECO:0007669"/>
    <property type="project" value="TreeGrafter"/>
</dbReference>
<reference evidence="1" key="1">
    <citation type="submission" date="2018-05" db="EMBL/GenBank/DDBJ databases">
        <authorList>
            <person name="Lanie J.A."/>
            <person name="Ng W.-L."/>
            <person name="Kazmierczak K.M."/>
            <person name="Andrzejewski T.M."/>
            <person name="Davidsen T.M."/>
            <person name="Wayne K.J."/>
            <person name="Tettelin H."/>
            <person name="Glass J.I."/>
            <person name="Rusch D."/>
            <person name="Podicherti R."/>
            <person name="Tsui H.-C.T."/>
            <person name="Winkler M.E."/>
        </authorList>
    </citation>
    <scope>NUCLEOTIDE SEQUENCE</scope>
</reference>
<dbReference type="EMBL" id="UINC01228254">
    <property type="protein sequence ID" value="SVE59486.1"/>
    <property type="molecule type" value="Genomic_DNA"/>
</dbReference>
<dbReference type="PANTHER" id="PTHR21262">
    <property type="entry name" value="GUANOSINE-3',5'-BIS DIPHOSPHATE 3'-PYROPHOSPHOHYDROLASE"/>
    <property type="match status" value="1"/>
</dbReference>
<dbReference type="PANTHER" id="PTHR21262:SF36">
    <property type="entry name" value="BIFUNCTIONAL (P)PPGPP SYNTHASE_HYDROLASE SPOT"/>
    <property type="match status" value="1"/>
</dbReference>